<dbReference type="PANTHER" id="PTHR10151">
    <property type="entry name" value="ECTONUCLEOTIDE PYROPHOSPHATASE/PHOSPHODIESTERASE"/>
    <property type="match status" value="1"/>
</dbReference>
<dbReference type="Gene3D" id="3.40.720.10">
    <property type="entry name" value="Alkaline Phosphatase, subunit A"/>
    <property type="match status" value="1"/>
</dbReference>
<dbReference type="EMBL" id="JAHKSW010000025">
    <property type="protein sequence ID" value="KAG7316346.1"/>
    <property type="molecule type" value="Genomic_DNA"/>
</dbReference>
<dbReference type="OrthoDB" id="415411at2759"/>
<evidence type="ECO:0008006" key="4">
    <source>
        <dbReference type="Google" id="ProtNLM"/>
    </source>
</evidence>
<name>A0A9D3N4A0_9TELE</name>
<evidence type="ECO:0000313" key="2">
    <source>
        <dbReference type="EMBL" id="KAG7316346.1"/>
    </source>
</evidence>
<feature type="chain" id="PRO_5039019784" description="Ectonucleotide pyrophosphatase/phosphodiesterase family member 7-like" evidence="1">
    <location>
        <begin position="18"/>
        <end position="420"/>
    </location>
</feature>
<reference evidence="2 3" key="1">
    <citation type="submission" date="2021-06" db="EMBL/GenBank/DDBJ databases">
        <title>Chromosome-level genome assembly of the red-tail catfish (Hemibagrus wyckioides).</title>
        <authorList>
            <person name="Shao F."/>
        </authorList>
    </citation>
    <scope>NUCLEOTIDE SEQUENCE [LARGE SCALE GENOMIC DNA]</scope>
    <source>
        <strain evidence="2">EC202008001</strain>
        <tissue evidence="2">Blood</tissue>
    </source>
</reference>
<dbReference type="CDD" id="cd16018">
    <property type="entry name" value="Enpp"/>
    <property type="match status" value="1"/>
</dbReference>
<feature type="signal peptide" evidence="1">
    <location>
        <begin position="1"/>
        <end position="17"/>
    </location>
</feature>
<dbReference type="AlphaFoldDB" id="A0A9D3N4A0"/>
<dbReference type="PANTHER" id="PTHR10151:SF65">
    <property type="entry name" value="ECTONUCLEOTIDE PYROPHOSPHATASE_PHOSPHODIESTERASE FAMILY MEMBER 7-LIKE PRECURSOR"/>
    <property type="match status" value="1"/>
</dbReference>
<organism evidence="2 3">
    <name type="scientific">Hemibagrus wyckioides</name>
    <dbReference type="NCBI Taxonomy" id="337641"/>
    <lineage>
        <taxon>Eukaryota</taxon>
        <taxon>Metazoa</taxon>
        <taxon>Chordata</taxon>
        <taxon>Craniata</taxon>
        <taxon>Vertebrata</taxon>
        <taxon>Euteleostomi</taxon>
        <taxon>Actinopterygii</taxon>
        <taxon>Neopterygii</taxon>
        <taxon>Teleostei</taxon>
        <taxon>Ostariophysi</taxon>
        <taxon>Siluriformes</taxon>
        <taxon>Bagridae</taxon>
        <taxon>Hemibagrus</taxon>
    </lineage>
</organism>
<keyword evidence="1" id="KW-0732">Signal</keyword>
<comment type="caution">
    <text evidence="2">The sequence shown here is derived from an EMBL/GenBank/DDBJ whole genome shotgun (WGS) entry which is preliminary data.</text>
</comment>
<sequence>MKLELLLVLVALLCVDGLPLSSTGTRNRNKLLLISFDGFRWNYDQDVHTPNMDQLVQEGVKAKYITPPMITMTSPSHFTTITGRWIEDHGVVHNMMFNSTTLLKLTHKNTLRRSEWWDNGALPLWITAQNQGLKTASYFYPGGGVNYSGQAVNRFLVQREGHPSDNVTEWWEKIDTVMGWFTKENFDFVTLYYSEPDNVGHRVGPETEERKKMVQQIDHLIGYLRESIQKNNLSDNLNVIITSDHGMTTIKKNPQVKEIRLSDYISFLKLTHFDILDYGGFGMIRPRNGKLQEVYDQLKNAHPNLTVYKKEEIPENFHIAKNGRIQDLVLVGDLGFNLNSRVIFYVNKGDHGFNNQEMDMKTIFRAFGPDFRKNFLAEPFDSVSIYPLMCKLLGVDPAPHNGSLSDTQAMLLDHTDPGKT</sequence>
<dbReference type="InterPro" id="IPR002591">
    <property type="entry name" value="Phosphodiest/P_Trfase"/>
</dbReference>
<evidence type="ECO:0000256" key="1">
    <source>
        <dbReference type="SAM" id="SignalP"/>
    </source>
</evidence>
<dbReference type="Gene3D" id="3.30.1360.180">
    <property type="match status" value="1"/>
</dbReference>
<evidence type="ECO:0000313" key="3">
    <source>
        <dbReference type="Proteomes" id="UP000824219"/>
    </source>
</evidence>
<protein>
    <recommendedName>
        <fullName evidence="4">Ectonucleotide pyrophosphatase/phosphodiesterase family member 7-like</fullName>
    </recommendedName>
</protein>
<dbReference type="InterPro" id="IPR017850">
    <property type="entry name" value="Alkaline_phosphatase_core_sf"/>
</dbReference>
<proteinExistence type="predicted"/>
<accession>A0A9D3N4A0</accession>
<dbReference type="SUPFAM" id="SSF53649">
    <property type="entry name" value="Alkaline phosphatase-like"/>
    <property type="match status" value="1"/>
</dbReference>
<dbReference type="Proteomes" id="UP000824219">
    <property type="component" value="Linkage Group LG25"/>
</dbReference>
<gene>
    <name evidence="2" type="ORF">KOW79_019887</name>
</gene>
<dbReference type="Pfam" id="PF01663">
    <property type="entry name" value="Phosphodiest"/>
    <property type="match status" value="1"/>
</dbReference>
<keyword evidence="3" id="KW-1185">Reference proteome</keyword>